<dbReference type="PIRSF" id="PIRSF020979">
    <property type="entry name" value="UCP020979"/>
    <property type="match status" value="1"/>
</dbReference>
<sequence length="362" mass="41662">MQMVHSKPFGTYSNDDVIFLLKDISEKMYETSTMDKEELIQSGKHYSEMLPMEFEPSEEYKNFFLASLHAYKEKIAGAVQIIAEQILRQKGKKTLLVSLARAGTPIGILVKRYIFAKYQISLPHYSISIIRGRGIDENAIRYLSMNYPDYDFQFIDGWTGKGAIKLELDKSIHKINHNDQTNISDSLAVLADPGHCANIYGTREDFLIPNACLNATVSGLISRTVLNRELLNKHDFHGAKFYQELYEHDVSNYYVDEISKQFDSILGQEISPSKMAEPNWKGLREVHTIQKRFKIEDMNLIKPGVGETTRVLLRRLPWKILVRDIMDKNVSHILLLANERKVPIEEYQEMSYSCCGIIKQVK</sequence>
<reference evidence="3 4" key="1">
    <citation type="submission" date="2015-09" db="EMBL/GenBank/DDBJ databases">
        <title>Genome sequencing project for genomic taxonomy and phylogenomics of Bacillus-like bacteria.</title>
        <authorList>
            <person name="Liu B."/>
            <person name="Wang J."/>
            <person name="Zhu Y."/>
            <person name="Liu G."/>
            <person name="Chen Q."/>
            <person name="Chen Z."/>
            <person name="Lan J."/>
            <person name="Che J."/>
            <person name="Ge C."/>
            <person name="Shi H."/>
            <person name="Pan Z."/>
            <person name="Liu X."/>
        </authorList>
    </citation>
    <scope>NUCLEOTIDE SEQUENCE [LARGE SCALE GENOMIC DNA]</scope>
    <source>
        <strain evidence="3 4">LMG 18435</strain>
    </source>
</reference>
<dbReference type="InterPro" id="IPR011215">
    <property type="entry name" value="StiP_N"/>
</dbReference>
<organism evidence="3 4">
    <name type="scientific">Heyndrickxia shackletonii</name>
    <dbReference type="NCBI Taxonomy" id="157838"/>
    <lineage>
        <taxon>Bacteria</taxon>
        <taxon>Bacillati</taxon>
        <taxon>Bacillota</taxon>
        <taxon>Bacilli</taxon>
        <taxon>Bacillales</taxon>
        <taxon>Bacillaceae</taxon>
        <taxon>Heyndrickxia</taxon>
    </lineage>
</organism>
<comment type="caution">
    <text evidence="3">The sequence shown here is derived from an EMBL/GenBank/DDBJ whole genome shotgun (WGS) entry which is preliminary data.</text>
</comment>
<dbReference type="Proteomes" id="UP000051888">
    <property type="component" value="Unassembled WGS sequence"/>
</dbReference>
<dbReference type="Pfam" id="PF11202">
    <property type="entry name" value="StiP"/>
    <property type="match status" value="1"/>
</dbReference>
<dbReference type="AlphaFoldDB" id="A0A0Q3WYP2"/>
<protein>
    <submittedName>
        <fullName evidence="3">Uncharacterized protein</fullName>
    </submittedName>
</protein>
<evidence type="ECO:0000313" key="4">
    <source>
        <dbReference type="Proteomes" id="UP000051888"/>
    </source>
</evidence>
<dbReference type="InterPro" id="IPR048336">
    <property type="entry name" value="StiP-like"/>
</dbReference>
<proteinExistence type="predicted"/>
<gene>
    <name evidence="3" type="ORF">AN964_13790</name>
</gene>
<name>A0A0Q3WYP2_9BACI</name>
<dbReference type="PATRIC" id="fig|157838.3.peg.3063"/>
<dbReference type="RefSeq" id="WP_055740231.1">
    <property type="nucleotide sequence ID" value="NZ_JAAIWL010000008.1"/>
</dbReference>
<evidence type="ECO:0000259" key="1">
    <source>
        <dbReference type="Pfam" id="PF11202"/>
    </source>
</evidence>
<dbReference type="STRING" id="157838.AN964_13790"/>
<dbReference type="InterPro" id="IPR028157">
    <property type="entry name" value="PELOTA_dom"/>
</dbReference>
<evidence type="ECO:0000259" key="2">
    <source>
        <dbReference type="Pfam" id="PF15608"/>
    </source>
</evidence>
<dbReference type="OrthoDB" id="1663315at2"/>
<accession>A0A0Q3WYP2</accession>
<keyword evidence="4" id="KW-1185">Reference proteome</keyword>
<dbReference type="Pfam" id="PF15608">
    <property type="entry name" value="PELOTA_1"/>
    <property type="match status" value="1"/>
</dbReference>
<dbReference type="EMBL" id="LJJC01000004">
    <property type="protein sequence ID" value="KQL54461.1"/>
    <property type="molecule type" value="Genomic_DNA"/>
</dbReference>
<evidence type="ECO:0000313" key="3">
    <source>
        <dbReference type="EMBL" id="KQL54461.1"/>
    </source>
</evidence>
<feature type="domain" description="PELOTA RNA-binding" evidence="2">
    <location>
        <begin position="280"/>
        <end position="360"/>
    </location>
</feature>
<feature type="domain" description="Cysteine protease StiP N-terminal" evidence="1">
    <location>
        <begin position="10"/>
        <end position="258"/>
    </location>
</feature>